<proteinExistence type="predicted"/>
<protein>
    <submittedName>
        <fullName evidence="2">Uncharacterized protein</fullName>
    </submittedName>
</protein>
<evidence type="ECO:0000256" key="1">
    <source>
        <dbReference type="SAM" id="MobiDB-lite"/>
    </source>
</evidence>
<dbReference type="EMBL" id="BPQQ01000001">
    <property type="protein sequence ID" value="GJD98125.1"/>
    <property type="molecule type" value="Genomic_DNA"/>
</dbReference>
<gene>
    <name evidence="2" type="ORF">GMJLKIPL_0032</name>
</gene>
<feature type="compositionally biased region" description="Basic residues" evidence="1">
    <location>
        <begin position="20"/>
        <end position="29"/>
    </location>
</feature>
<reference evidence="2" key="1">
    <citation type="journal article" date="2021" name="Front. Microbiol.">
        <title>Comprehensive Comparative Genomics and Phenotyping of Methylobacterium Species.</title>
        <authorList>
            <person name="Alessa O."/>
            <person name="Ogura Y."/>
            <person name="Fujitani Y."/>
            <person name="Takami H."/>
            <person name="Hayashi T."/>
            <person name="Sahin N."/>
            <person name="Tani A."/>
        </authorList>
    </citation>
    <scope>NUCLEOTIDE SEQUENCE</scope>
    <source>
        <strain evidence="2">DSM 17168</strain>
    </source>
</reference>
<comment type="caution">
    <text evidence="2">The sequence shown here is derived from an EMBL/GenBank/DDBJ whole genome shotgun (WGS) entry which is preliminary data.</text>
</comment>
<reference evidence="2" key="2">
    <citation type="submission" date="2021-08" db="EMBL/GenBank/DDBJ databases">
        <authorList>
            <person name="Tani A."/>
            <person name="Ola A."/>
            <person name="Ogura Y."/>
            <person name="Katsura K."/>
            <person name="Hayashi T."/>
        </authorList>
    </citation>
    <scope>NUCLEOTIDE SEQUENCE</scope>
    <source>
        <strain evidence="2">DSM 17168</strain>
    </source>
</reference>
<dbReference type="Proteomes" id="UP001055153">
    <property type="component" value="Unassembled WGS sequence"/>
</dbReference>
<evidence type="ECO:0000313" key="2">
    <source>
        <dbReference type="EMBL" id="GJD98125.1"/>
    </source>
</evidence>
<name>A0ABQ4S6N8_9HYPH</name>
<feature type="region of interest" description="Disordered" evidence="1">
    <location>
        <begin position="1"/>
        <end position="37"/>
    </location>
</feature>
<evidence type="ECO:0000313" key="3">
    <source>
        <dbReference type="Proteomes" id="UP001055153"/>
    </source>
</evidence>
<keyword evidence="3" id="KW-1185">Reference proteome</keyword>
<sequence length="69" mass="7872">MRMRVRVPFRTEDPPQSPSRSRRDRRRARTNPFSAEETALPGHLLVLLSRLHRVEGEAASPSPPASDLR</sequence>
<organism evidence="2 3">
    <name type="scientific">Methylobacterium isbiliense</name>
    <dbReference type="NCBI Taxonomy" id="315478"/>
    <lineage>
        <taxon>Bacteria</taxon>
        <taxon>Pseudomonadati</taxon>
        <taxon>Pseudomonadota</taxon>
        <taxon>Alphaproteobacteria</taxon>
        <taxon>Hyphomicrobiales</taxon>
        <taxon>Methylobacteriaceae</taxon>
        <taxon>Methylobacterium</taxon>
    </lineage>
</organism>
<accession>A0ABQ4S6N8</accession>